<feature type="domain" description="PD-(D/E)XK endonuclease-like" evidence="3">
    <location>
        <begin position="402"/>
        <end position="699"/>
    </location>
</feature>
<dbReference type="KEGG" id="scor:J3U87_28890"/>
<feature type="domain" description="RNA polymerase sigma-70 region 2" evidence="2">
    <location>
        <begin position="70"/>
        <end position="118"/>
    </location>
</feature>
<feature type="region of interest" description="Disordered" evidence="1">
    <location>
        <begin position="236"/>
        <end position="395"/>
    </location>
</feature>
<dbReference type="AlphaFoldDB" id="A0A8A4TJ47"/>
<organism evidence="4 5">
    <name type="scientific">Sulfidibacter corallicola</name>
    <dbReference type="NCBI Taxonomy" id="2818388"/>
    <lineage>
        <taxon>Bacteria</taxon>
        <taxon>Pseudomonadati</taxon>
        <taxon>Acidobacteriota</taxon>
        <taxon>Holophagae</taxon>
        <taxon>Acanthopleuribacterales</taxon>
        <taxon>Acanthopleuribacteraceae</taxon>
        <taxon>Sulfidibacter</taxon>
    </lineage>
</organism>
<accession>A0A8A4TJ47</accession>
<dbReference type="InterPro" id="IPR011604">
    <property type="entry name" value="PDDEXK-like_dom_sf"/>
</dbReference>
<feature type="compositionally biased region" description="Low complexity" evidence="1">
    <location>
        <begin position="384"/>
        <end position="395"/>
    </location>
</feature>
<dbReference type="RefSeq" id="WP_237379255.1">
    <property type="nucleotide sequence ID" value="NZ_CP071793.1"/>
</dbReference>
<evidence type="ECO:0000259" key="2">
    <source>
        <dbReference type="Pfam" id="PF04542"/>
    </source>
</evidence>
<feature type="compositionally biased region" description="Low complexity" evidence="1">
    <location>
        <begin position="240"/>
        <end position="259"/>
    </location>
</feature>
<evidence type="ECO:0000256" key="1">
    <source>
        <dbReference type="SAM" id="MobiDB-lite"/>
    </source>
</evidence>
<keyword evidence="5" id="KW-1185">Reference proteome</keyword>
<dbReference type="InterPro" id="IPR011335">
    <property type="entry name" value="Restrct_endonuc-II-like"/>
</dbReference>
<reference evidence="4" key="1">
    <citation type="submission" date="2021-03" db="EMBL/GenBank/DDBJ databases">
        <title>Acanthopleuribacteraceae sp. M133.</title>
        <authorList>
            <person name="Wang G."/>
        </authorList>
    </citation>
    <scope>NUCLEOTIDE SEQUENCE</scope>
    <source>
        <strain evidence="4">M133</strain>
    </source>
</reference>
<dbReference type="InterPro" id="IPR014284">
    <property type="entry name" value="RNA_pol_sigma-70_dom"/>
</dbReference>
<feature type="compositionally biased region" description="Polar residues" evidence="1">
    <location>
        <begin position="309"/>
        <end position="318"/>
    </location>
</feature>
<dbReference type="Pfam" id="PF04542">
    <property type="entry name" value="Sigma70_r2"/>
    <property type="match status" value="1"/>
</dbReference>
<proteinExistence type="predicted"/>
<dbReference type="InterPro" id="IPR013325">
    <property type="entry name" value="RNA_pol_sigma_r2"/>
</dbReference>
<sequence>MGVVKRRTTASLRIFLAFVFGTHSNPRMQGDPLNQTQTTPTADDIAHDPKIKRMVNVKAHQLKRRAEFARDDHDDIVQELYLDLLTRLPKFDPDKASLATFVSRVVDHKVCNLIDRRKCLKREYVHDVVSTEDSQPDRAGNFTRNEDNLATDSLARPVSRATTPDHPADVRVDVRRVMASLTPRQRRIVDRLPDHTKVEISRDLGVPRATIYDDIARIRNAFMRFGLDRYAERNPEATPKKVTTTPATPFAEPAKTTTANPASTIRTDNDHNTPSDGNQTVSGNTSVPLSRKRNRPAFTQALAEHQARQQRNQPNSKGEATHDATGKPATPSVSTTPADPCDVASHVDQPPLTSLAPSKQPTRAEPESSPSPFAPMPEHESASIRHSSSGGSPMSQLTTTTYSMWRKFLTCQRAFEWRYLRELVPIDRPQVLGFGSLIHDCLEKWHGNGDLDDVLRHITAAIPDKEANPNRKRDSQLAMAMMQGYAARYSTEDFEVVGLEVPFSWPIFNPASGQPHPTLTMSGKIDGIVRRQDGYYLLEHKTAASIDGTYLAKLWNDFQIIIYSYHAEKALGLPIKGVIYNVLAKAKLQQRRGETEDAFEERRAVLIARSKTGRTSAKRKLPEPDDEFQSRLTDKYLTDPAMFHREELLVSREQFRELEHELWQLTQAYKEAVHRGFFIPNRTSCYTYGRPCAYLPLCRSGGSQAVAGNLFVRCEPHEELAPAKPVF</sequence>
<evidence type="ECO:0000259" key="3">
    <source>
        <dbReference type="Pfam" id="PF12705"/>
    </source>
</evidence>
<dbReference type="Gene3D" id="3.90.320.10">
    <property type="match status" value="1"/>
</dbReference>
<feature type="compositionally biased region" description="Polar residues" evidence="1">
    <location>
        <begin position="351"/>
        <end position="361"/>
    </location>
</feature>
<dbReference type="GO" id="GO:0006352">
    <property type="term" value="P:DNA-templated transcription initiation"/>
    <property type="evidence" value="ECO:0007669"/>
    <property type="project" value="InterPro"/>
</dbReference>
<dbReference type="InterPro" id="IPR007627">
    <property type="entry name" value="RNA_pol_sigma70_r2"/>
</dbReference>
<protein>
    <submittedName>
        <fullName evidence="4">Sigma-70 family RNA polymerase sigma factor</fullName>
    </submittedName>
</protein>
<dbReference type="EMBL" id="CP071793">
    <property type="protein sequence ID" value="QTD49623.1"/>
    <property type="molecule type" value="Genomic_DNA"/>
</dbReference>
<dbReference type="Gene3D" id="1.10.1740.10">
    <property type="match status" value="1"/>
</dbReference>
<evidence type="ECO:0000313" key="4">
    <source>
        <dbReference type="EMBL" id="QTD49623.1"/>
    </source>
</evidence>
<feature type="region of interest" description="Disordered" evidence="1">
    <location>
        <begin position="131"/>
        <end position="150"/>
    </location>
</feature>
<dbReference type="Proteomes" id="UP000663929">
    <property type="component" value="Chromosome"/>
</dbReference>
<name>A0A8A4TJ47_SULCO</name>
<dbReference type="Pfam" id="PF12705">
    <property type="entry name" value="PDDEXK_1"/>
    <property type="match status" value="1"/>
</dbReference>
<feature type="compositionally biased region" description="Polar residues" evidence="1">
    <location>
        <begin position="274"/>
        <end position="288"/>
    </location>
</feature>
<dbReference type="InterPro" id="IPR038726">
    <property type="entry name" value="PDDEXK_AddAB-type"/>
</dbReference>
<dbReference type="SUPFAM" id="SSF52980">
    <property type="entry name" value="Restriction endonuclease-like"/>
    <property type="match status" value="1"/>
</dbReference>
<dbReference type="SUPFAM" id="SSF88946">
    <property type="entry name" value="Sigma2 domain of RNA polymerase sigma factors"/>
    <property type="match status" value="1"/>
</dbReference>
<gene>
    <name evidence="4" type="ORF">J3U87_28890</name>
</gene>
<dbReference type="NCBIfam" id="TIGR02937">
    <property type="entry name" value="sigma70-ECF"/>
    <property type="match status" value="1"/>
</dbReference>
<dbReference type="GO" id="GO:0003700">
    <property type="term" value="F:DNA-binding transcription factor activity"/>
    <property type="evidence" value="ECO:0007669"/>
    <property type="project" value="InterPro"/>
</dbReference>
<evidence type="ECO:0000313" key="5">
    <source>
        <dbReference type="Proteomes" id="UP000663929"/>
    </source>
</evidence>